<gene>
    <name evidence="2" type="ORF">OBRU01_00048</name>
</gene>
<feature type="region of interest" description="Disordered" evidence="1">
    <location>
        <begin position="59"/>
        <end position="89"/>
    </location>
</feature>
<reference evidence="2 3" key="1">
    <citation type="journal article" date="2015" name="Genome Biol. Evol.">
        <title>The genome of winter moth (Operophtera brumata) provides a genomic perspective on sexual dimorphism and phenology.</title>
        <authorList>
            <person name="Derks M.F."/>
            <person name="Smit S."/>
            <person name="Salis L."/>
            <person name="Schijlen E."/>
            <person name="Bossers A."/>
            <person name="Mateman C."/>
            <person name="Pijl A.S."/>
            <person name="de Ridder D."/>
            <person name="Groenen M.A."/>
            <person name="Visser M.E."/>
            <person name="Megens H.J."/>
        </authorList>
    </citation>
    <scope>NUCLEOTIDE SEQUENCE [LARGE SCALE GENOMIC DNA]</scope>
    <source>
        <strain evidence="2">WM2013NL</strain>
        <tissue evidence="2">Head and thorax</tissue>
    </source>
</reference>
<organism evidence="2 3">
    <name type="scientific">Operophtera brumata</name>
    <name type="common">Winter moth</name>
    <name type="synonym">Phalaena brumata</name>
    <dbReference type="NCBI Taxonomy" id="104452"/>
    <lineage>
        <taxon>Eukaryota</taxon>
        <taxon>Metazoa</taxon>
        <taxon>Ecdysozoa</taxon>
        <taxon>Arthropoda</taxon>
        <taxon>Hexapoda</taxon>
        <taxon>Insecta</taxon>
        <taxon>Pterygota</taxon>
        <taxon>Neoptera</taxon>
        <taxon>Endopterygota</taxon>
        <taxon>Lepidoptera</taxon>
        <taxon>Glossata</taxon>
        <taxon>Ditrysia</taxon>
        <taxon>Geometroidea</taxon>
        <taxon>Geometridae</taxon>
        <taxon>Larentiinae</taxon>
        <taxon>Operophtera</taxon>
    </lineage>
</organism>
<sequence>MQCYPDLSPKREPMDVGYGHAEPEMMPVRRLELPAPPGKEFRAPALLGPPLAMPPQHSVIQCMRPPPPPPPPHPPRLHKPPMPSMFEEPTSSIPDLGKAIYVYKLESVQFSFYLDFKTGLKTPLGEDVQHIVDILYYDFRVNIITEMKHFLTKYLHGPNANYVRA</sequence>
<proteinExistence type="predicted"/>
<dbReference type="Proteomes" id="UP000037510">
    <property type="component" value="Unassembled WGS sequence"/>
</dbReference>
<dbReference type="AlphaFoldDB" id="A0A0L7LVG7"/>
<feature type="compositionally biased region" description="Pro residues" evidence="1">
    <location>
        <begin position="64"/>
        <end position="74"/>
    </location>
</feature>
<keyword evidence="3" id="KW-1185">Reference proteome</keyword>
<dbReference type="EMBL" id="JTDY01000002">
    <property type="protein sequence ID" value="KOB79523.1"/>
    <property type="molecule type" value="Genomic_DNA"/>
</dbReference>
<accession>A0A0L7LVG7</accession>
<comment type="caution">
    <text evidence="2">The sequence shown here is derived from an EMBL/GenBank/DDBJ whole genome shotgun (WGS) entry which is preliminary data.</text>
</comment>
<protein>
    <submittedName>
        <fullName evidence="2">Orphan nuclear receptor E75C</fullName>
    </submittedName>
</protein>
<keyword evidence="2" id="KW-0675">Receptor</keyword>
<name>A0A0L7LVG7_OPEBR</name>
<evidence type="ECO:0000313" key="2">
    <source>
        <dbReference type="EMBL" id="KOB79523.1"/>
    </source>
</evidence>
<evidence type="ECO:0000256" key="1">
    <source>
        <dbReference type="SAM" id="MobiDB-lite"/>
    </source>
</evidence>
<evidence type="ECO:0000313" key="3">
    <source>
        <dbReference type="Proteomes" id="UP000037510"/>
    </source>
</evidence>